<gene>
    <name evidence="4" type="ORF">CFOL_v3_03026</name>
</gene>
<evidence type="ECO:0000259" key="3">
    <source>
        <dbReference type="PROSITE" id="PS50158"/>
    </source>
</evidence>
<dbReference type="InParanoid" id="A0A1Q3AUZ1"/>
<evidence type="ECO:0000313" key="5">
    <source>
        <dbReference type="Proteomes" id="UP000187406"/>
    </source>
</evidence>
<dbReference type="Gene3D" id="4.10.60.10">
    <property type="entry name" value="Zinc finger, CCHC-type"/>
    <property type="match status" value="1"/>
</dbReference>
<dbReference type="PROSITE" id="PS50158">
    <property type="entry name" value="ZF_CCHC"/>
    <property type="match status" value="1"/>
</dbReference>
<evidence type="ECO:0000256" key="2">
    <source>
        <dbReference type="SAM" id="MobiDB-lite"/>
    </source>
</evidence>
<sequence length="310" mass="35721">DIINALKGLGSVYTNHELVSKILRCLPKTWEPKVTAIEEAKDLSTLPLEDLLRSLMTHELRMNDQAKNEPKKKQIALKASKDEESDEDKDEMTLLTKRIRRILLDKKNFSKKQLKKFQSKGDLSKSDKEEKEVICYECNKPGHIRPDCPKLKKKKDKKKAMIATWSDRHGCHNDDSSSDEDENEEIANIAFMAMEDDNEVCSSILSYNDLQNEYNELIDVLDDLNKYQLLKKIAKDRAKENGELKKYILDIKKDEGLVKNNFALEKENSELKIEIDALRKTFSKFSDSSNKLDKLLGMQRCVFDKAGLGF</sequence>
<protein>
    <submittedName>
        <fullName evidence="4">Zf-CCHC domain-containing protein/UBN2 domain-containing protein</fullName>
    </submittedName>
</protein>
<dbReference type="InterPro" id="IPR036875">
    <property type="entry name" value="Znf_CCHC_sf"/>
</dbReference>
<comment type="caution">
    <text evidence="4">The sequence shown here is derived from an EMBL/GenBank/DDBJ whole genome shotgun (WGS) entry which is preliminary data.</text>
</comment>
<organism evidence="4 5">
    <name type="scientific">Cephalotus follicularis</name>
    <name type="common">Albany pitcher plant</name>
    <dbReference type="NCBI Taxonomy" id="3775"/>
    <lineage>
        <taxon>Eukaryota</taxon>
        <taxon>Viridiplantae</taxon>
        <taxon>Streptophyta</taxon>
        <taxon>Embryophyta</taxon>
        <taxon>Tracheophyta</taxon>
        <taxon>Spermatophyta</taxon>
        <taxon>Magnoliopsida</taxon>
        <taxon>eudicotyledons</taxon>
        <taxon>Gunneridae</taxon>
        <taxon>Pentapetalae</taxon>
        <taxon>rosids</taxon>
        <taxon>fabids</taxon>
        <taxon>Oxalidales</taxon>
        <taxon>Cephalotaceae</taxon>
        <taxon>Cephalotus</taxon>
    </lineage>
</organism>
<dbReference type="Proteomes" id="UP000187406">
    <property type="component" value="Unassembled WGS sequence"/>
</dbReference>
<dbReference type="EMBL" id="BDDD01000115">
    <property type="protein sequence ID" value="GAV59495.1"/>
    <property type="molecule type" value="Genomic_DNA"/>
</dbReference>
<keyword evidence="1" id="KW-0479">Metal-binding</keyword>
<keyword evidence="1" id="KW-0863">Zinc-finger</keyword>
<dbReference type="OrthoDB" id="1738629at2759"/>
<feature type="non-terminal residue" evidence="4">
    <location>
        <position position="1"/>
    </location>
</feature>
<dbReference type="GO" id="GO:0008270">
    <property type="term" value="F:zinc ion binding"/>
    <property type="evidence" value="ECO:0007669"/>
    <property type="project" value="UniProtKB-KW"/>
</dbReference>
<feature type="region of interest" description="Disordered" evidence="2">
    <location>
        <begin position="61"/>
        <end position="91"/>
    </location>
</feature>
<keyword evidence="5" id="KW-1185">Reference proteome</keyword>
<name>A0A1Q3AUZ1_CEPFO</name>
<accession>A0A1Q3AUZ1</accession>
<dbReference type="InterPro" id="IPR001878">
    <property type="entry name" value="Znf_CCHC"/>
</dbReference>
<feature type="domain" description="CCHC-type" evidence="3">
    <location>
        <begin position="135"/>
        <end position="150"/>
    </location>
</feature>
<evidence type="ECO:0000313" key="4">
    <source>
        <dbReference type="EMBL" id="GAV59495.1"/>
    </source>
</evidence>
<dbReference type="Pfam" id="PF14223">
    <property type="entry name" value="Retrotran_gag_2"/>
    <property type="match status" value="1"/>
</dbReference>
<feature type="non-terminal residue" evidence="4">
    <location>
        <position position="310"/>
    </location>
</feature>
<dbReference type="GO" id="GO:0003676">
    <property type="term" value="F:nucleic acid binding"/>
    <property type="evidence" value="ECO:0007669"/>
    <property type="project" value="InterPro"/>
</dbReference>
<reference evidence="5" key="1">
    <citation type="submission" date="2016-04" db="EMBL/GenBank/DDBJ databases">
        <title>Cephalotus genome sequencing.</title>
        <authorList>
            <person name="Fukushima K."/>
            <person name="Hasebe M."/>
            <person name="Fang X."/>
        </authorList>
    </citation>
    <scope>NUCLEOTIDE SEQUENCE [LARGE SCALE GENOMIC DNA]</scope>
    <source>
        <strain evidence="5">cv. St1</strain>
    </source>
</reference>
<keyword evidence="1" id="KW-0862">Zinc</keyword>
<proteinExistence type="predicted"/>
<feature type="compositionally biased region" description="Basic and acidic residues" evidence="2">
    <location>
        <begin position="61"/>
        <end position="72"/>
    </location>
</feature>
<dbReference type="AlphaFoldDB" id="A0A1Q3AUZ1"/>
<evidence type="ECO:0000256" key="1">
    <source>
        <dbReference type="PROSITE-ProRule" id="PRU00047"/>
    </source>
</evidence>
<dbReference type="SMART" id="SM00343">
    <property type="entry name" value="ZnF_C2HC"/>
    <property type="match status" value="1"/>
</dbReference>
<dbReference type="SUPFAM" id="SSF57756">
    <property type="entry name" value="Retrovirus zinc finger-like domains"/>
    <property type="match status" value="1"/>
</dbReference>
<dbReference type="Pfam" id="PF00098">
    <property type="entry name" value="zf-CCHC"/>
    <property type="match status" value="1"/>
</dbReference>